<organism evidence="2 3">
    <name type="scientific">Hebeloma cylindrosporum</name>
    <dbReference type="NCBI Taxonomy" id="76867"/>
    <lineage>
        <taxon>Eukaryota</taxon>
        <taxon>Fungi</taxon>
        <taxon>Dikarya</taxon>
        <taxon>Basidiomycota</taxon>
        <taxon>Agaricomycotina</taxon>
        <taxon>Agaricomycetes</taxon>
        <taxon>Agaricomycetidae</taxon>
        <taxon>Agaricales</taxon>
        <taxon>Agaricineae</taxon>
        <taxon>Hymenogastraceae</taxon>
        <taxon>Hebeloma</taxon>
    </lineage>
</organism>
<sequence length="910" mass="99501">MDRHEHQDHPIGGVDVSRDDSLPLSDSMIPTSFELATEQSPVSSDGSDVFHTPEGSQLDIEGSQISAESPPTVESDAFSAVQPETRPTRSDLDSKDLRADDTDSDIFEYISRGIDSDDRFSESQDHPPASLSLLDDPNKPESGSKAPVLPHPGTENTDPVSGKLEARSERILPKWGAPIHALPTFKAAQGQVAIQEESRHLVSEPIAPPKLSDVVDVASQATPDAKSVPDKVVPLNLKSQTRFPSSGPRHTAEKPNWALAPDDPPKPRTTVRKKGERVYGPRRGKQPNGDSSPESIPPKSSKANHNNKRRSKPSSPLTSPAQKAMGSNEGKYSLTLVNSCGNSSSDKNLPYLPIFRGTDEKLSPSAKQAFKEVVEKEQRTLNTSSFYGLQVNKRTLLEPVRESSPRQPSSPRVTQGSPTSVDLTERSRSSSVSIKAIDKSDEQSLRRSPPWRRKSALLTIAESAPETVKEFRKGPSMILYQTFPPIETNMLNLKGVVTGEKKDPATEATKDAVRVLVETATSVSRVSNKRSEPEGPPQGDVRRPQPEATPARGVRKVGRLSWPSSEEDLKLHKTTQDREPLPWRSKANNQAFSRPYVPPIPSATLPPRPNQSAATVVEVGSFNSSKETLHLGTQNNSFHAQGSARVNLPSKPMHMHPDPQDPVTSLDTDSIRPVFSSNIPIPTRTQNRSGSIQDGPKFQERVDAMGLPLSGLETPGGLASTHRPKLPRHIYRSASQTFMRQPEFQVGNCAPNPSTNTHQEFHGLQYYSLAGHQPTPAIILPMPNDTSRPPVPPIPRSRPDYPFPDLGYVHNYQVNRACSQAPETPYTGITQPPTTAVTGRLHRSTSLYGGWRERHGLGLSQPGSGMSNAPLRSQNMNDSTARLASRGFPDMLQRNGNAAHLMRENPNPMN</sequence>
<feature type="region of interest" description="Disordered" evidence="1">
    <location>
        <begin position="521"/>
        <end position="581"/>
    </location>
</feature>
<reference evidence="3" key="2">
    <citation type="submission" date="2015-01" db="EMBL/GenBank/DDBJ databases">
        <title>Evolutionary Origins and Diversification of the Mycorrhizal Mutualists.</title>
        <authorList>
            <consortium name="DOE Joint Genome Institute"/>
            <consortium name="Mycorrhizal Genomics Consortium"/>
            <person name="Kohler A."/>
            <person name="Kuo A."/>
            <person name="Nagy L.G."/>
            <person name="Floudas D."/>
            <person name="Copeland A."/>
            <person name="Barry K.W."/>
            <person name="Cichocki N."/>
            <person name="Veneault-Fourrey C."/>
            <person name="LaButti K."/>
            <person name="Lindquist E.A."/>
            <person name="Lipzen A."/>
            <person name="Lundell T."/>
            <person name="Morin E."/>
            <person name="Murat C."/>
            <person name="Riley R."/>
            <person name="Ohm R."/>
            <person name="Sun H."/>
            <person name="Tunlid A."/>
            <person name="Henrissat B."/>
            <person name="Grigoriev I.V."/>
            <person name="Hibbett D.S."/>
            <person name="Martin F."/>
        </authorList>
    </citation>
    <scope>NUCLEOTIDE SEQUENCE [LARGE SCALE GENOMIC DNA]</scope>
    <source>
        <strain evidence="3">h7</strain>
    </source>
</reference>
<feature type="compositionally biased region" description="Polar residues" evidence="1">
    <location>
        <begin position="37"/>
        <end position="46"/>
    </location>
</feature>
<dbReference type="HOGENOM" id="CLU_319348_0_0_1"/>
<dbReference type="AlphaFoldDB" id="A0A0C3CQN5"/>
<feature type="region of interest" description="Disordered" evidence="1">
    <location>
        <begin position="1"/>
        <end position="169"/>
    </location>
</feature>
<feature type="region of interest" description="Disordered" evidence="1">
    <location>
        <begin position="397"/>
        <end position="450"/>
    </location>
</feature>
<feature type="region of interest" description="Disordered" evidence="1">
    <location>
        <begin position="218"/>
        <end position="365"/>
    </location>
</feature>
<protein>
    <submittedName>
        <fullName evidence="2">Uncharacterized protein</fullName>
    </submittedName>
</protein>
<dbReference type="Proteomes" id="UP000053424">
    <property type="component" value="Unassembled WGS sequence"/>
</dbReference>
<feature type="compositionally biased region" description="Basic and acidic residues" evidence="1">
    <location>
        <begin position="86"/>
        <end position="101"/>
    </location>
</feature>
<accession>A0A0C3CQN5</accession>
<feature type="compositionally biased region" description="Basic and acidic residues" evidence="1">
    <location>
        <begin position="567"/>
        <end position="581"/>
    </location>
</feature>
<evidence type="ECO:0000313" key="3">
    <source>
        <dbReference type="Proteomes" id="UP000053424"/>
    </source>
</evidence>
<dbReference type="OrthoDB" id="3071730at2759"/>
<proteinExistence type="predicted"/>
<gene>
    <name evidence="2" type="ORF">M413DRAFT_313953</name>
</gene>
<dbReference type="EMBL" id="KN831771">
    <property type="protein sequence ID" value="KIM46414.1"/>
    <property type="molecule type" value="Genomic_DNA"/>
</dbReference>
<evidence type="ECO:0000313" key="2">
    <source>
        <dbReference type="EMBL" id="KIM46414.1"/>
    </source>
</evidence>
<feature type="compositionally biased region" description="Basic residues" evidence="1">
    <location>
        <begin position="269"/>
        <end position="285"/>
    </location>
</feature>
<reference evidence="2 3" key="1">
    <citation type="submission" date="2014-04" db="EMBL/GenBank/DDBJ databases">
        <authorList>
            <consortium name="DOE Joint Genome Institute"/>
            <person name="Kuo A."/>
            <person name="Gay G."/>
            <person name="Dore J."/>
            <person name="Kohler A."/>
            <person name="Nagy L.G."/>
            <person name="Floudas D."/>
            <person name="Copeland A."/>
            <person name="Barry K.W."/>
            <person name="Cichocki N."/>
            <person name="Veneault-Fourrey C."/>
            <person name="LaButti K."/>
            <person name="Lindquist E.A."/>
            <person name="Lipzen A."/>
            <person name="Lundell T."/>
            <person name="Morin E."/>
            <person name="Murat C."/>
            <person name="Sun H."/>
            <person name="Tunlid A."/>
            <person name="Henrissat B."/>
            <person name="Grigoriev I.V."/>
            <person name="Hibbett D.S."/>
            <person name="Martin F."/>
            <person name="Nordberg H.P."/>
            <person name="Cantor M.N."/>
            <person name="Hua S.X."/>
        </authorList>
    </citation>
    <scope>NUCLEOTIDE SEQUENCE [LARGE SCALE GENOMIC DNA]</scope>
    <source>
        <strain evidence="3">h7</strain>
    </source>
</reference>
<feature type="compositionally biased region" description="Low complexity" evidence="1">
    <location>
        <begin position="291"/>
        <end position="301"/>
    </location>
</feature>
<feature type="compositionally biased region" description="Basic and acidic residues" evidence="1">
    <location>
        <begin position="436"/>
        <end position="445"/>
    </location>
</feature>
<evidence type="ECO:0000256" key="1">
    <source>
        <dbReference type="SAM" id="MobiDB-lite"/>
    </source>
</evidence>
<name>A0A0C3CQN5_HEBCY</name>
<keyword evidence="3" id="KW-1185">Reference proteome</keyword>
<feature type="compositionally biased region" description="Basic and acidic residues" evidence="1">
    <location>
        <begin position="114"/>
        <end position="125"/>
    </location>
</feature>
<feature type="compositionally biased region" description="Polar residues" evidence="1">
    <location>
        <begin position="335"/>
        <end position="347"/>
    </location>
</feature>